<keyword evidence="6 8" id="KW-0472">Membrane</keyword>
<evidence type="ECO:0000313" key="12">
    <source>
        <dbReference type="Proteomes" id="UP000320722"/>
    </source>
</evidence>
<dbReference type="AlphaFoldDB" id="A0A517WM79"/>
<dbReference type="Proteomes" id="UP000320421">
    <property type="component" value="Chromosome"/>
</dbReference>
<dbReference type="EMBL" id="CP036347">
    <property type="protein sequence ID" value="QDU06343.1"/>
    <property type="molecule type" value="Genomic_DNA"/>
</dbReference>
<organism evidence="10 12">
    <name type="scientific">Gimesia chilikensis</name>
    <dbReference type="NCBI Taxonomy" id="2605989"/>
    <lineage>
        <taxon>Bacteria</taxon>
        <taxon>Pseudomonadati</taxon>
        <taxon>Planctomycetota</taxon>
        <taxon>Planctomycetia</taxon>
        <taxon>Planctomycetales</taxon>
        <taxon>Planctomycetaceae</taxon>
        <taxon>Gimesia</taxon>
    </lineage>
</organism>
<accession>A0A517PY21</accession>
<keyword evidence="3" id="KW-1003">Cell membrane</keyword>
<evidence type="ECO:0000256" key="1">
    <source>
        <dbReference type="ARBA" id="ARBA00004162"/>
    </source>
</evidence>
<evidence type="ECO:0000256" key="3">
    <source>
        <dbReference type="ARBA" id="ARBA00022475"/>
    </source>
</evidence>
<comment type="similarity">
    <text evidence="2 7">Belongs to the ExbD/TolR family.</text>
</comment>
<dbReference type="RefSeq" id="WP_145046604.1">
    <property type="nucleotide sequence ID" value="NZ_CP036266.1"/>
</dbReference>
<dbReference type="GO" id="GO:0005886">
    <property type="term" value="C:plasma membrane"/>
    <property type="evidence" value="ECO:0007669"/>
    <property type="project" value="UniProtKB-SubCell"/>
</dbReference>
<keyword evidence="4 7" id="KW-0812">Transmembrane</keyword>
<keyword evidence="11" id="KW-1185">Reference proteome</keyword>
<dbReference type="InterPro" id="IPR003400">
    <property type="entry name" value="ExbD"/>
</dbReference>
<evidence type="ECO:0000313" key="9">
    <source>
        <dbReference type="EMBL" id="QDT24273.1"/>
    </source>
</evidence>
<gene>
    <name evidence="9" type="ORF">HG66A1_61050</name>
    <name evidence="10" type="ORF">V6x_60950</name>
</gene>
<evidence type="ECO:0000256" key="2">
    <source>
        <dbReference type="ARBA" id="ARBA00005811"/>
    </source>
</evidence>
<feature type="transmembrane region" description="Helical" evidence="8">
    <location>
        <begin position="15"/>
        <end position="32"/>
    </location>
</feature>
<sequence>MPLKTGTVEEPKLDLTPMIDIVFLLIIFFMVGTQFTEMERQYDIQLPTVTDAKPLTNLPDDIIVNVSQNGEVTLQGEKKTLAELETALKEAVKNFPGQSVVIRGDSTGPYQNVMNVLDVCHRVNIRSVSLANRLSDESSK</sequence>
<proteinExistence type="inferred from homology"/>
<name>A0A517WM79_9PLAN</name>
<accession>A0A517WM79</accession>
<dbReference type="OrthoDB" id="9793581at2"/>
<dbReference type="Proteomes" id="UP000320722">
    <property type="component" value="Chromosome"/>
</dbReference>
<dbReference type="PANTHER" id="PTHR30558">
    <property type="entry name" value="EXBD MEMBRANE COMPONENT OF PMF-DRIVEN MACROMOLECULE IMPORT SYSTEM"/>
    <property type="match status" value="1"/>
</dbReference>
<dbReference type="PANTHER" id="PTHR30558:SF3">
    <property type="entry name" value="BIOPOLYMER TRANSPORT PROTEIN EXBD-RELATED"/>
    <property type="match status" value="1"/>
</dbReference>
<evidence type="ECO:0000313" key="10">
    <source>
        <dbReference type="EMBL" id="QDU06343.1"/>
    </source>
</evidence>
<dbReference type="Gene3D" id="3.30.420.270">
    <property type="match status" value="1"/>
</dbReference>
<accession>A0A5A8BJQ3</accession>
<keyword evidence="5 8" id="KW-1133">Transmembrane helix</keyword>
<evidence type="ECO:0000313" key="11">
    <source>
        <dbReference type="Proteomes" id="UP000320421"/>
    </source>
</evidence>
<evidence type="ECO:0000256" key="6">
    <source>
        <dbReference type="ARBA" id="ARBA00023136"/>
    </source>
</evidence>
<evidence type="ECO:0000256" key="7">
    <source>
        <dbReference type="RuleBase" id="RU003879"/>
    </source>
</evidence>
<dbReference type="Pfam" id="PF02472">
    <property type="entry name" value="ExbD"/>
    <property type="match status" value="1"/>
</dbReference>
<dbReference type="GO" id="GO:0022857">
    <property type="term" value="F:transmembrane transporter activity"/>
    <property type="evidence" value="ECO:0007669"/>
    <property type="project" value="InterPro"/>
</dbReference>
<protein>
    <submittedName>
        <fullName evidence="10">Biopolymer transport protein ExbD</fullName>
    </submittedName>
</protein>
<keyword evidence="7" id="KW-0813">Transport</keyword>
<keyword evidence="7" id="KW-0653">Protein transport</keyword>
<evidence type="ECO:0000256" key="5">
    <source>
        <dbReference type="ARBA" id="ARBA00022989"/>
    </source>
</evidence>
<dbReference type="GO" id="GO:0015031">
    <property type="term" value="P:protein transport"/>
    <property type="evidence" value="ECO:0007669"/>
    <property type="project" value="UniProtKB-KW"/>
</dbReference>
<reference evidence="11 12" key="1">
    <citation type="submission" date="2019-02" db="EMBL/GenBank/DDBJ databases">
        <title>Deep-cultivation of Planctomycetes and their phenomic and genomic characterization uncovers novel biology.</title>
        <authorList>
            <person name="Wiegand S."/>
            <person name="Jogler M."/>
            <person name="Boedeker C."/>
            <person name="Pinto D."/>
            <person name="Vollmers J."/>
            <person name="Rivas-Marin E."/>
            <person name="Kohn T."/>
            <person name="Peeters S.H."/>
            <person name="Heuer A."/>
            <person name="Rast P."/>
            <person name="Oberbeckmann S."/>
            <person name="Bunk B."/>
            <person name="Jeske O."/>
            <person name="Meyerdierks A."/>
            <person name="Storesund J.E."/>
            <person name="Kallscheuer N."/>
            <person name="Luecker S."/>
            <person name="Lage O.M."/>
            <person name="Pohl T."/>
            <person name="Merkel B.J."/>
            <person name="Hornburger P."/>
            <person name="Mueller R.-W."/>
            <person name="Bruemmer F."/>
            <person name="Labrenz M."/>
            <person name="Spormann A.M."/>
            <person name="Op den Camp H."/>
            <person name="Overmann J."/>
            <person name="Amann R."/>
            <person name="Jetten M.S.M."/>
            <person name="Mascher T."/>
            <person name="Medema M.H."/>
            <person name="Devos D.P."/>
            <person name="Kaster A.-K."/>
            <person name="Ovreas L."/>
            <person name="Rohde M."/>
            <person name="Galperin M.Y."/>
            <person name="Jogler C."/>
        </authorList>
    </citation>
    <scope>NUCLEOTIDE SEQUENCE [LARGE SCALE GENOMIC DNA]</scope>
    <source>
        <strain evidence="9 11">HG66A1</strain>
        <strain evidence="10 12">V6</strain>
    </source>
</reference>
<dbReference type="EMBL" id="CP036266">
    <property type="protein sequence ID" value="QDT24273.1"/>
    <property type="molecule type" value="Genomic_DNA"/>
</dbReference>
<evidence type="ECO:0000256" key="8">
    <source>
        <dbReference type="SAM" id="Phobius"/>
    </source>
</evidence>
<evidence type="ECO:0000256" key="4">
    <source>
        <dbReference type="ARBA" id="ARBA00022692"/>
    </source>
</evidence>
<comment type="subcellular location">
    <subcellularLocation>
        <location evidence="1">Cell membrane</location>
        <topology evidence="1">Single-pass membrane protein</topology>
    </subcellularLocation>
    <subcellularLocation>
        <location evidence="7">Cell membrane</location>
        <topology evidence="7">Single-pass type II membrane protein</topology>
    </subcellularLocation>
</comment>